<feature type="transmembrane region" description="Helical" evidence="7">
    <location>
        <begin position="601"/>
        <end position="622"/>
    </location>
</feature>
<dbReference type="InParanoid" id="A0A1Y2E182"/>
<evidence type="ECO:0000313" key="8">
    <source>
        <dbReference type="EMBL" id="ORY65321.1"/>
    </source>
</evidence>
<dbReference type="EMBL" id="MCFJ01000006">
    <property type="protein sequence ID" value="ORY65321.1"/>
    <property type="molecule type" value="Genomic_DNA"/>
</dbReference>
<feature type="transmembrane region" description="Helical" evidence="7">
    <location>
        <begin position="502"/>
        <end position="523"/>
    </location>
</feature>
<dbReference type="InterPro" id="IPR045069">
    <property type="entry name" value="MATE_euk"/>
</dbReference>
<keyword evidence="5 7" id="KW-0472">Membrane</keyword>
<evidence type="ECO:0000256" key="5">
    <source>
        <dbReference type="ARBA" id="ARBA00023136"/>
    </source>
</evidence>
<evidence type="ECO:0000256" key="4">
    <source>
        <dbReference type="ARBA" id="ARBA00022989"/>
    </source>
</evidence>
<dbReference type="InterPro" id="IPR002528">
    <property type="entry name" value="MATE_fam"/>
</dbReference>
<keyword evidence="9" id="KW-1185">Reference proteome</keyword>
<evidence type="ECO:0000313" key="9">
    <source>
        <dbReference type="Proteomes" id="UP000193689"/>
    </source>
</evidence>
<dbReference type="GO" id="GO:0016020">
    <property type="term" value="C:membrane"/>
    <property type="evidence" value="ECO:0007669"/>
    <property type="project" value="UniProtKB-SubCell"/>
</dbReference>
<dbReference type="RefSeq" id="XP_040716473.1">
    <property type="nucleotide sequence ID" value="XM_040863789.1"/>
</dbReference>
<dbReference type="GO" id="GO:0042910">
    <property type="term" value="F:xenobiotic transmembrane transporter activity"/>
    <property type="evidence" value="ECO:0007669"/>
    <property type="project" value="InterPro"/>
</dbReference>
<feature type="region of interest" description="Disordered" evidence="6">
    <location>
        <begin position="48"/>
        <end position="70"/>
    </location>
</feature>
<protein>
    <submittedName>
        <fullName evidence="8">MATE efflux family protein</fullName>
    </submittedName>
</protein>
<keyword evidence="3 7" id="KW-0812">Transmembrane</keyword>
<feature type="transmembrane region" description="Helical" evidence="7">
    <location>
        <begin position="461"/>
        <end position="481"/>
    </location>
</feature>
<comment type="similarity">
    <text evidence="2">Belongs to the multi antimicrobial extrusion (MATE) (TC 2.A.66.1) family.</text>
</comment>
<comment type="subcellular location">
    <subcellularLocation>
        <location evidence="1">Membrane</location>
        <topology evidence="1">Multi-pass membrane protein</topology>
    </subcellularLocation>
</comment>
<dbReference type="Pfam" id="PF01554">
    <property type="entry name" value="MatE"/>
    <property type="match status" value="2"/>
</dbReference>
<feature type="transmembrane region" description="Helical" evidence="7">
    <location>
        <begin position="348"/>
        <end position="370"/>
    </location>
</feature>
<feature type="region of interest" description="Disordered" evidence="6">
    <location>
        <begin position="1"/>
        <end position="25"/>
    </location>
</feature>
<sequence length="640" mass="69636">MASSRQIPPSKMPGPDFASSLPSSFRTGSPIAQEIVARDIAECSEDGIVNDAFRDGSESDTESEDGPTLYRQPVGIAFGYRRPSLLPEPLEEPVLTKVEKKQSRNEERSLLRDNHILPPKHAVEAEPSRFTSMYNRLFSTKVRKTPGGDDVPQITVDASETSPLLPGGGTAGALPEEHLTEQWEAAVASGKIQTTWQREAKTLTVYSRSLIVTFVLQYSVNIASIFAVGHIGKIELGAVSLASMTANITCYAPFQGLATSLDTLCAQAYGSGHRHLVGLQFQRMTYFLCTLMIPVAMLWVFAEDILLKIIPEPLSAELAGLYMKIIIAGLPGFIFLESGKRFVQAQGLFHATTYVLLIAAPINVFLNWLLVWYLGWGFVGAPISIAITQNLMAVLLLLYVMFVDGSQCWGGFNSRALTNWGPMVRLALPGMIMVAAEWLAFEVLTLVASQFGTSYLAAQSILVTLTSTTFQIPFPLSIAASTRVANLIGAKLVPAAKTSAKVAFGGACLVGIFNMTLLSSLRYQLPLLFTKDEEVISIVAKIMPLCAFMQIFDGLAAMSHGLLRGIGRQHFGGYANLISYYLIALPISFATGLGLDWKLEGLWLGVTIGLLVVAAVEFWYICVSDWKQSAREAERRNAAG</sequence>
<evidence type="ECO:0000256" key="6">
    <source>
        <dbReference type="SAM" id="MobiDB-lite"/>
    </source>
</evidence>
<name>A0A1Y2E182_9PEZI</name>
<evidence type="ECO:0000256" key="1">
    <source>
        <dbReference type="ARBA" id="ARBA00004141"/>
    </source>
</evidence>
<dbReference type="GeneID" id="63780001"/>
<comment type="caution">
    <text evidence="8">The sequence shown here is derived from an EMBL/GenBank/DDBJ whole genome shotgun (WGS) entry which is preliminary data.</text>
</comment>
<evidence type="ECO:0000256" key="2">
    <source>
        <dbReference type="ARBA" id="ARBA00010199"/>
    </source>
</evidence>
<feature type="transmembrane region" description="Helical" evidence="7">
    <location>
        <begin position="423"/>
        <end position="441"/>
    </location>
</feature>
<dbReference type="GO" id="GO:0015297">
    <property type="term" value="F:antiporter activity"/>
    <property type="evidence" value="ECO:0007669"/>
    <property type="project" value="InterPro"/>
</dbReference>
<evidence type="ECO:0000256" key="7">
    <source>
        <dbReference type="SAM" id="Phobius"/>
    </source>
</evidence>
<dbReference type="GO" id="GO:1990961">
    <property type="term" value="P:xenobiotic detoxification by transmembrane export across the plasma membrane"/>
    <property type="evidence" value="ECO:0007669"/>
    <property type="project" value="InterPro"/>
</dbReference>
<dbReference type="CDD" id="cd13132">
    <property type="entry name" value="MATE_eukaryotic"/>
    <property type="match status" value="1"/>
</dbReference>
<feature type="transmembrane region" description="Helical" evidence="7">
    <location>
        <begin position="577"/>
        <end position="595"/>
    </location>
</feature>
<dbReference type="NCBIfam" id="TIGR00797">
    <property type="entry name" value="matE"/>
    <property type="match status" value="1"/>
</dbReference>
<organism evidence="8 9">
    <name type="scientific">Pseudomassariella vexata</name>
    <dbReference type="NCBI Taxonomy" id="1141098"/>
    <lineage>
        <taxon>Eukaryota</taxon>
        <taxon>Fungi</taxon>
        <taxon>Dikarya</taxon>
        <taxon>Ascomycota</taxon>
        <taxon>Pezizomycotina</taxon>
        <taxon>Sordariomycetes</taxon>
        <taxon>Xylariomycetidae</taxon>
        <taxon>Amphisphaeriales</taxon>
        <taxon>Pseudomassariaceae</taxon>
        <taxon>Pseudomassariella</taxon>
    </lineage>
</organism>
<feature type="transmembrane region" description="Helical" evidence="7">
    <location>
        <begin position="314"/>
        <end position="336"/>
    </location>
</feature>
<accession>A0A1Y2E182</accession>
<dbReference type="Proteomes" id="UP000193689">
    <property type="component" value="Unassembled WGS sequence"/>
</dbReference>
<dbReference type="OrthoDB" id="2126698at2759"/>
<keyword evidence="4 7" id="KW-1133">Transmembrane helix</keyword>
<proteinExistence type="inferred from homology"/>
<feature type="transmembrane region" description="Helical" evidence="7">
    <location>
        <begin position="376"/>
        <end position="402"/>
    </location>
</feature>
<dbReference type="FunCoup" id="A0A1Y2E182">
    <property type="interactions" value="120"/>
</dbReference>
<feature type="transmembrane region" description="Helical" evidence="7">
    <location>
        <begin position="284"/>
        <end position="302"/>
    </location>
</feature>
<gene>
    <name evidence="8" type="ORF">BCR38DRAFT_484759</name>
</gene>
<evidence type="ECO:0000256" key="3">
    <source>
        <dbReference type="ARBA" id="ARBA00022692"/>
    </source>
</evidence>
<feature type="transmembrane region" description="Helical" evidence="7">
    <location>
        <begin position="535"/>
        <end position="556"/>
    </location>
</feature>
<reference evidence="8 9" key="1">
    <citation type="submission" date="2016-07" db="EMBL/GenBank/DDBJ databases">
        <title>Pervasive Adenine N6-methylation of Active Genes in Fungi.</title>
        <authorList>
            <consortium name="DOE Joint Genome Institute"/>
            <person name="Mondo S.J."/>
            <person name="Dannebaum R.O."/>
            <person name="Kuo R.C."/>
            <person name="Labutti K."/>
            <person name="Haridas S."/>
            <person name="Kuo A."/>
            <person name="Salamov A."/>
            <person name="Ahrendt S.R."/>
            <person name="Lipzen A."/>
            <person name="Sullivan W."/>
            <person name="Andreopoulos W.B."/>
            <person name="Clum A."/>
            <person name="Lindquist E."/>
            <person name="Daum C."/>
            <person name="Ramamoorthy G.K."/>
            <person name="Gryganskyi A."/>
            <person name="Culley D."/>
            <person name="Magnuson J.K."/>
            <person name="James T.Y."/>
            <person name="O'Malley M.A."/>
            <person name="Stajich J.E."/>
            <person name="Spatafora J.W."/>
            <person name="Visel A."/>
            <person name="Grigoriev I.V."/>
        </authorList>
    </citation>
    <scope>NUCLEOTIDE SEQUENCE [LARGE SCALE GENOMIC DNA]</scope>
    <source>
        <strain evidence="8 9">CBS 129021</strain>
    </source>
</reference>
<dbReference type="STRING" id="1141098.A0A1Y2E182"/>
<dbReference type="PANTHER" id="PTHR11206">
    <property type="entry name" value="MULTIDRUG RESISTANCE PROTEIN"/>
    <property type="match status" value="1"/>
</dbReference>
<dbReference type="AlphaFoldDB" id="A0A1Y2E182"/>